<dbReference type="SMART" id="SM00862">
    <property type="entry name" value="Trans_reg_C"/>
    <property type="match status" value="1"/>
</dbReference>
<dbReference type="Gene3D" id="1.10.10.10">
    <property type="entry name" value="Winged helix-like DNA-binding domain superfamily/Winged helix DNA-binding domain"/>
    <property type="match status" value="1"/>
</dbReference>
<dbReference type="CDD" id="cd17574">
    <property type="entry name" value="REC_OmpR"/>
    <property type="match status" value="1"/>
</dbReference>
<dbReference type="CDD" id="cd00383">
    <property type="entry name" value="trans_reg_C"/>
    <property type="match status" value="1"/>
</dbReference>
<sequence>MRIAALDDDALQLQLLEQVVTDAGHSCHTFLKGAALQQALRRESFDLLLVDWELPDIQGTEIVRWVREQVSKELPIIFITHRSEEADIVEGLSCGADDFMIKPVRAAELRARMSALLRRAYPLAAQSVLTFGPYRFITATNGIEMDGKPVEVTHREYTLALTMFQNQGRLLSRDHLREVVWGHNAEVQSRSLDTHVSRLRNLLNLRAGQPYSISAIYGYGYRLDIPETEASAVSSAS</sequence>
<protein>
    <submittedName>
        <fullName evidence="8">DNA-binding response regulator</fullName>
    </submittedName>
</protein>
<dbReference type="SUPFAM" id="SSF52172">
    <property type="entry name" value="CheY-like"/>
    <property type="match status" value="1"/>
</dbReference>
<dbReference type="InterPro" id="IPR039420">
    <property type="entry name" value="WalR-like"/>
</dbReference>
<dbReference type="PANTHER" id="PTHR48111:SF40">
    <property type="entry name" value="PHOSPHATE REGULON TRANSCRIPTIONAL REGULATORY PROTEIN PHOB"/>
    <property type="match status" value="1"/>
</dbReference>
<dbReference type="InterPro" id="IPR011006">
    <property type="entry name" value="CheY-like_superfamily"/>
</dbReference>
<comment type="caution">
    <text evidence="8">The sequence shown here is derived from an EMBL/GenBank/DDBJ whole genome shotgun (WGS) entry which is preliminary data.</text>
</comment>
<organism evidence="8 9">
    <name type="scientific">Comamonas testosteroni</name>
    <name type="common">Pseudomonas testosteroni</name>
    <dbReference type="NCBI Taxonomy" id="285"/>
    <lineage>
        <taxon>Bacteria</taxon>
        <taxon>Pseudomonadati</taxon>
        <taxon>Pseudomonadota</taxon>
        <taxon>Betaproteobacteria</taxon>
        <taxon>Burkholderiales</taxon>
        <taxon>Comamonadaceae</taxon>
        <taxon>Comamonas</taxon>
    </lineage>
</organism>
<evidence type="ECO:0000259" key="6">
    <source>
        <dbReference type="PROSITE" id="PS50110"/>
    </source>
</evidence>
<accession>A0A373FRB2</accession>
<feature type="modified residue" description="4-aspartylphosphate" evidence="4">
    <location>
        <position position="51"/>
    </location>
</feature>
<dbReference type="AlphaFoldDB" id="A0A373FRB2"/>
<dbReference type="InterPro" id="IPR001789">
    <property type="entry name" value="Sig_transdc_resp-reg_receiver"/>
</dbReference>
<dbReference type="GO" id="GO:0000156">
    <property type="term" value="F:phosphorelay response regulator activity"/>
    <property type="evidence" value="ECO:0007669"/>
    <property type="project" value="TreeGrafter"/>
</dbReference>
<dbReference type="Pfam" id="PF00072">
    <property type="entry name" value="Response_reg"/>
    <property type="match status" value="1"/>
</dbReference>
<keyword evidence="2" id="KW-0902">Two-component regulatory system</keyword>
<dbReference type="GO" id="GO:0032993">
    <property type="term" value="C:protein-DNA complex"/>
    <property type="evidence" value="ECO:0007669"/>
    <property type="project" value="TreeGrafter"/>
</dbReference>
<dbReference type="Proteomes" id="UP000261948">
    <property type="component" value="Unassembled WGS sequence"/>
</dbReference>
<feature type="domain" description="OmpR/PhoB-type" evidence="7">
    <location>
        <begin position="126"/>
        <end position="225"/>
    </location>
</feature>
<dbReference type="InterPro" id="IPR001867">
    <property type="entry name" value="OmpR/PhoB-type_DNA-bd"/>
</dbReference>
<name>A0A373FRB2_COMTE</name>
<gene>
    <name evidence="8" type="ORF">DZC30_02615</name>
</gene>
<keyword evidence="1 4" id="KW-0597">Phosphoprotein</keyword>
<dbReference type="Gene3D" id="3.40.50.2300">
    <property type="match status" value="1"/>
</dbReference>
<dbReference type="GO" id="GO:0006355">
    <property type="term" value="P:regulation of DNA-templated transcription"/>
    <property type="evidence" value="ECO:0007669"/>
    <property type="project" value="InterPro"/>
</dbReference>
<dbReference type="InterPro" id="IPR036388">
    <property type="entry name" value="WH-like_DNA-bd_sf"/>
</dbReference>
<dbReference type="GO" id="GO:0000976">
    <property type="term" value="F:transcription cis-regulatory region binding"/>
    <property type="evidence" value="ECO:0007669"/>
    <property type="project" value="TreeGrafter"/>
</dbReference>
<dbReference type="EMBL" id="QURR01000002">
    <property type="protein sequence ID" value="RGE46684.1"/>
    <property type="molecule type" value="Genomic_DNA"/>
</dbReference>
<feature type="domain" description="Response regulatory" evidence="6">
    <location>
        <begin position="2"/>
        <end position="117"/>
    </location>
</feature>
<dbReference type="PROSITE" id="PS51755">
    <property type="entry name" value="OMPR_PHOB"/>
    <property type="match status" value="1"/>
</dbReference>
<evidence type="ECO:0000256" key="3">
    <source>
        <dbReference type="ARBA" id="ARBA00023125"/>
    </source>
</evidence>
<dbReference type="OrthoDB" id="9802426at2"/>
<reference evidence="8 9" key="1">
    <citation type="submission" date="2018-08" db="EMBL/GenBank/DDBJ databases">
        <title>Comamonas testosteroni strain SWCO2.</title>
        <authorList>
            <person name="Jiang N."/>
            <person name="Zhang X.Z."/>
        </authorList>
    </citation>
    <scope>NUCLEOTIDE SEQUENCE [LARGE SCALE GENOMIC DNA]</scope>
    <source>
        <strain evidence="8 9">SWCO2</strain>
    </source>
</reference>
<feature type="DNA-binding region" description="OmpR/PhoB-type" evidence="5">
    <location>
        <begin position="126"/>
        <end position="225"/>
    </location>
</feature>
<dbReference type="SMART" id="SM00448">
    <property type="entry name" value="REC"/>
    <property type="match status" value="1"/>
</dbReference>
<proteinExistence type="predicted"/>
<evidence type="ECO:0000259" key="7">
    <source>
        <dbReference type="PROSITE" id="PS51755"/>
    </source>
</evidence>
<evidence type="ECO:0000313" key="8">
    <source>
        <dbReference type="EMBL" id="RGE46684.1"/>
    </source>
</evidence>
<keyword evidence="9" id="KW-1185">Reference proteome</keyword>
<dbReference type="Pfam" id="PF00486">
    <property type="entry name" value="Trans_reg_C"/>
    <property type="match status" value="1"/>
</dbReference>
<dbReference type="PANTHER" id="PTHR48111">
    <property type="entry name" value="REGULATOR OF RPOS"/>
    <property type="match status" value="1"/>
</dbReference>
<dbReference type="PROSITE" id="PS50110">
    <property type="entry name" value="RESPONSE_REGULATORY"/>
    <property type="match status" value="1"/>
</dbReference>
<evidence type="ECO:0000313" key="9">
    <source>
        <dbReference type="Proteomes" id="UP000261948"/>
    </source>
</evidence>
<dbReference type="Gene3D" id="6.10.250.690">
    <property type="match status" value="1"/>
</dbReference>
<evidence type="ECO:0000256" key="1">
    <source>
        <dbReference type="ARBA" id="ARBA00022553"/>
    </source>
</evidence>
<evidence type="ECO:0000256" key="5">
    <source>
        <dbReference type="PROSITE-ProRule" id="PRU01091"/>
    </source>
</evidence>
<evidence type="ECO:0000256" key="4">
    <source>
        <dbReference type="PROSITE-ProRule" id="PRU00169"/>
    </source>
</evidence>
<dbReference type="GO" id="GO:0005829">
    <property type="term" value="C:cytosol"/>
    <property type="evidence" value="ECO:0007669"/>
    <property type="project" value="TreeGrafter"/>
</dbReference>
<keyword evidence="3 5" id="KW-0238">DNA-binding</keyword>
<evidence type="ECO:0000256" key="2">
    <source>
        <dbReference type="ARBA" id="ARBA00023012"/>
    </source>
</evidence>